<comment type="caution">
    <text evidence="2">The sequence shown here is derived from an EMBL/GenBank/DDBJ whole genome shotgun (WGS) entry which is preliminary data.</text>
</comment>
<proteinExistence type="predicted"/>
<keyword evidence="1" id="KW-0732">Signal</keyword>
<feature type="signal peptide" evidence="1">
    <location>
        <begin position="1"/>
        <end position="20"/>
    </location>
</feature>
<gene>
    <name evidence="2" type="ORF">JZ751_011099</name>
</gene>
<protein>
    <submittedName>
        <fullName evidence="2">Uncharacterized protein</fullName>
    </submittedName>
</protein>
<accession>A0A8T2NW76</accession>
<name>A0A8T2NW76_9TELE</name>
<dbReference type="EMBL" id="JAFBMS010000020">
    <property type="protein sequence ID" value="KAG9344429.1"/>
    <property type="molecule type" value="Genomic_DNA"/>
</dbReference>
<dbReference type="AlphaFoldDB" id="A0A8T2NW76"/>
<evidence type="ECO:0000256" key="1">
    <source>
        <dbReference type="SAM" id="SignalP"/>
    </source>
</evidence>
<evidence type="ECO:0000313" key="2">
    <source>
        <dbReference type="EMBL" id="KAG9344429.1"/>
    </source>
</evidence>
<organism evidence="2 3">
    <name type="scientific">Albula glossodonta</name>
    <name type="common">roundjaw bonefish</name>
    <dbReference type="NCBI Taxonomy" id="121402"/>
    <lineage>
        <taxon>Eukaryota</taxon>
        <taxon>Metazoa</taxon>
        <taxon>Chordata</taxon>
        <taxon>Craniata</taxon>
        <taxon>Vertebrata</taxon>
        <taxon>Euteleostomi</taxon>
        <taxon>Actinopterygii</taxon>
        <taxon>Neopterygii</taxon>
        <taxon>Teleostei</taxon>
        <taxon>Albuliformes</taxon>
        <taxon>Albulidae</taxon>
        <taxon>Albula</taxon>
    </lineage>
</organism>
<reference evidence="2" key="1">
    <citation type="thesis" date="2021" institute="BYU ScholarsArchive" country="Provo, UT, USA">
        <title>Applications of and Algorithms for Genome Assembly and Genomic Analyses with an Emphasis on Marine Teleosts.</title>
        <authorList>
            <person name="Pickett B.D."/>
        </authorList>
    </citation>
    <scope>NUCLEOTIDE SEQUENCE</scope>
    <source>
        <strain evidence="2">HI-2016</strain>
    </source>
</reference>
<sequence length="132" mass="14600">MFSCLRWVVLSLITIQNARLWDRIRVGTDLGSEPDSCHCNTVHLCQSSAPGPLVAVSRWVPELSFMRGNLLGQERGKKREEHMKGGSCVCAILGSIPPLSTLIIFNGIIKWEDCTAVCLKLLHQTGCFMCPT</sequence>
<evidence type="ECO:0000313" key="3">
    <source>
        <dbReference type="Proteomes" id="UP000824540"/>
    </source>
</evidence>
<keyword evidence="3" id="KW-1185">Reference proteome</keyword>
<feature type="chain" id="PRO_5035727498" evidence="1">
    <location>
        <begin position="21"/>
        <end position="132"/>
    </location>
</feature>
<dbReference type="Proteomes" id="UP000824540">
    <property type="component" value="Unassembled WGS sequence"/>
</dbReference>